<evidence type="ECO:0000313" key="1">
    <source>
        <dbReference type="EMBL" id="SFR04793.1"/>
    </source>
</evidence>
<reference evidence="1 2" key="1">
    <citation type="submission" date="2016-10" db="EMBL/GenBank/DDBJ databases">
        <authorList>
            <person name="de Groot N.N."/>
        </authorList>
    </citation>
    <scope>NUCLEOTIDE SEQUENCE [LARGE SCALE GENOMIC DNA]</scope>
    <source>
        <strain evidence="2">KMM 9023,NRIC 0796,JCM 17311,KCTC 23692</strain>
    </source>
</reference>
<organism evidence="1 2">
    <name type="scientific">Poseidonocella sedimentorum</name>
    <dbReference type="NCBI Taxonomy" id="871652"/>
    <lineage>
        <taxon>Bacteria</taxon>
        <taxon>Pseudomonadati</taxon>
        <taxon>Pseudomonadota</taxon>
        <taxon>Alphaproteobacteria</taxon>
        <taxon>Rhodobacterales</taxon>
        <taxon>Roseobacteraceae</taxon>
        <taxon>Poseidonocella</taxon>
    </lineage>
</organism>
<dbReference type="EMBL" id="FOYI01000003">
    <property type="protein sequence ID" value="SFR04793.1"/>
    <property type="molecule type" value="Genomic_DNA"/>
</dbReference>
<protein>
    <submittedName>
        <fullName evidence="1">Uncharacterized protein</fullName>
    </submittedName>
</protein>
<keyword evidence="2" id="KW-1185">Reference proteome</keyword>
<proteinExistence type="predicted"/>
<accession>A0A1I6DH76</accession>
<dbReference type="STRING" id="871652.SAMN04515673_103244"/>
<sequence length="112" mass="12489">MALITEQERPAIEETRIEELFETISSLASTLKLAENLLEQETYDVAKETQKYLNDVRAAFKQAVDLEKLLNAERKQRSSAAAGYALDLGAARSQIGCRLAKLRVRKCCKGVS</sequence>
<name>A0A1I6DH76_9RHOB</name>
<dbReference type="AlphaFoldDB" id="A0A1I6DH76"/>
<dbReference type="Proteomes" id="UP000199302">
    <property type="component" value="Unassembled WGS sequence"/>
</dbReference>
<evidence type="ECO:0000313" key="2">
    <source>
        <dbReference type="Proteomes" id="UP000199302"/>
    </source>
</evidence>
<gene>
    <name evidence="1" type="ORF">SAMN04515673_103244</name>
</gene>
<dbReference type="RefSeq" id="WP_245759589.1">
    <property type="nucleotide sequence ID" value="NZ_FOYI01000003.1"/>
</dbReference>